<evidence type="ECO:0008006" key="4">
    <source>
        <dbReference type="Google" id="ProtNLM"/>
    </source>
</evidence>
<proteinExistence type="predicted"/>
<comment type="caution">
    <text evidence="2">The sequence shown here is derived from an EMBL/GenBank/DDBJ whole genome shotgun (WGS) entry which is preliminary data.</text>
</comment>
<dbReference type="GO" id="GO:0005634">
    <property type="term" value="C:nucleus"/>
    <property type="evidence" value="ECO:0007669"/>
    <property type="project" value="TreeGrafter"/>
</dbReference>
<dbReference type="Proteomes" id="UP000275385">
    <property type="component" value="Unassembled WGS sequence"/>
</dbReference>
<feature type="compositionally biased region" description="Polar residues" evidence="1">
    <location>
        <begin position="91"/>
        <end position="104"/>
    </location>
</feature>
<keyword evidence="3" id="KW-1185">Reference proteome</keyword>
<dbReference type="PANTHER" id="PTHR15837">
    <property type="entry name" value="RAN GUANINE NUCLEOTIDE RELEASE FACTOR"/>
    <property type="match status" value="1"/>
</dbReference>
<evidence type="ECO:0000313" key="3">
    <source>
        <dbReference type="Proteomes" id="UP000275385"/>
    </source>
</evidence>
<feature type="region of interest" description="Disordered" evidence="1">
    <location>
        <begin position="66"/>
        <end position="117"/>
    </location>
</feature>
<gene>
    <name evidence="2" type="ORF">DL546_001662</name>
</gene>
<dbReference type="OrthoDB" id="5590473at2759"/>
<dbReference type="STRING" id="177199.A0A420Y0B4"/>
<dbReference type="GO" id="GO:0006606">
    <property type="term" value="P:protein import into nucleus"/>
    <property type="evidence" value="ECO:0007669"/>
    <property type="project" value="TreeGrafter"/>
</dbReference>
<accession>A0A420Y0B4</accession>
<evidence type="ECO:0000256" key="1">
    <source>
        <dbReference type="SAM" id="MobiDB-lite"/>
    </source>
</evidence>
<organism evidence="2 3">
    <name type="scientific">Coniochaeta pulveracea</name>
    <dbReference type="NCBI Taxonomy" id="177199"/>
    <lineage>
        <taxon>Eukaryota</taxon>
        <taxon>Fungi</taxon>
        <taxon>Dikarya</taxon>
        <taxon>Ascomycota</taxon>
        <taxon>Pezizomycotina</taxon>
        <taxon>Sordariomycetes</taxon>
        <taxon>Sordariomycetidae</taxon>
        <taxon>Coniochaetales</taxon>
        <taxon>Coniochaetaceae</taxon>
        <taxon>Coniochaeta</taxon>
    </lineage>
</organism>
<name>A0A420Y0B4_9PEZI</name>
<feature type="region of interest" description="Disordered" evidence="1">
    <location>
        <begin position="405"/>
        <end position="428"/>
    </location>
</feature>
<dbReference type="AlphaFoldDB" id="A0A420Y0B4"/>
<dbReference type="PANTHER" id="PTHR15837:SF5">
    <property type="entry name" value="NYN DOMAIN-CONTAINING PROTEIN"/>
    <property type="match status" value="1"/>
</dbReference>
<dbReference type="GO" id="GO:0031267">
    <property type="term" value="F:small GTPase binding"/>
    <property type="evidence" value="ECO:0007669"/>
    <property type="project" value="TreeGrafter"/>
</dbReference>
<reference evidence="2 3" key="1">
    <citation type="submission" date="2018-08" db="EMBL/GenBank/DDBJ databases">
        <title>Draft genome of the lignicolous fungus Coniochaeta pulveracea.</title>
        <authorList>
            <person name="Borstlap C.J."/>
            <person name="De Witt R.N."/>
            <person name="Botha A."/>
            <person name="Volschenk H."/>
        </authorList>
    </citation>
    <scope>NUCLEOTIDE SEQUENCE [LARGE SCALE GENOMIC DNA]</scope>
    <source>
        <strain evidence="2 3">CAB683</strain>
    </source>
</reference>
<dbReference type="GO" id="GO:0005085">
    <property type="term" value="F:guanyl-nucleotide exchange factor activity"/>
    <property type="evidence" value="ECO:0007669"/>
    <property type="project" value="TreeGrafter"/>
</dbReference>
<dbReference type="Gene3D" id="3.40.50.1010">
    <property type="entry name" value="5'-nuclease"/>
    <property type="match status" value="1"/>
</dbReference>
<sequence>MVTMTSKAEVIVRRPPSPLLGNFNKIFSNYLSAYSDTEPKISGDKLLPLTLPDLDVLWGLKQVEQEKNKTTSNEKFRPGPAGLQSLGEATPTAQSKKFASSSPQFGHHGSDLPPVTPDDLISSSTRMLSGSHSTTQSQSIFDNSYQRSLMPCTPMSTPDTVRDHGASHKEASPSIDCGDVFVGTPRTHTYMASGLSAVVNNKAAYSSNGLAAAGYGVRNAAPSSPAITGSYLVGPQSSNGTFRYSVSAVQPYTNVGAHLFSVDFAGTATKDCIKPHYMSTKEDKLKILYAKLGPTLLMDRTLEAKMPTHSRKVHVFVDLSNITIGFYDALKLSHNIPVNKRMKAPRFCFGHLAHILERGRDVEKRVLAGSLLTTYARKWPDYMQEAKSLGYDMNILQRVIKASSPTRKGRGVPRSDPEWTASDDCDSPNEDMAAVQMKQGEQGVDELLHLKMCQSALDARPGTAVIATGDAAEAEFSDGFKANVERLLRQGWNVEIIGWSKGLSKAWRDSAFTEQWSDQVRLIELDPFVEELFGAWFGAPGFTHPISVTLL</sequence>
<dbReference type="EMBL" id="QVQW01000080">
    <property type="protein sequence ID" value="RKU41189.1"/>
    <property type="molecule type" value="Genomic_DNA"/>
</dbReference>
<feature type="compositionally biased region" description="Basic and acidic residues" evidence="1">
    <location>
        <begin position="66"/>
        <end position="77"/>
    </location>
</feature>
<dbReference type="InterPro" id="IPR007681">
    <property type="entry name" value="Mog1"/>
</dbReference>
<protein>
    <recommendedName>
        <fullName evidence="4">NYN domain-containing protein</fullName>
    </recommendedName>
</protein>
<dbReference type="CDD" id="cd18724">
    <property type="entry name" value="PIN_LabA-like"/>
    <property type="match status" value="1"/>
</dbReference>
<evidence type="ECO:0000313" key="2">
    <source>
        <dbReference type="EMBL" id="RKU41189.1"/>
    </source>
</evidence>